<dbReference type="InterPro" id="IPR003658">
    <property type="entry name" value="Anti-sigma_ant"/>
</dbReference>
<gene>
    <name evidence="4" type="ORF">FHX81_7533</name>
</gene>
<accession>A0A543JQL8</accession>
<evidence type="ECO:0000313" key="4">
    <source>
        <dbReference type="EMBL" id="TQM85064.1"/>
    </source>
</evidence>
<dbReference type="GO" id="GO:0043856">
    <property type="term" value="F:anti-sigma factor antagonist activity"/>
    <property type="evidence" value="ECO:0007669"/>
    <property type="project" value="InterPro"/>
</dbReference>
<dbReference type="OrthoDB" id="5194587at2"/>
<dbReference type="Proteomes" id="UP000316628">
    <property type="component" value="Unassembled WGS sequence"/>
</dbReference>
<dbReference type="Gene3D" id="3.30.750.24">
    <property type="entry name" value="STAS domain"/>
    <property type="match status" value="1"/>
</dbReference>
<comment type="caution">
    <text evidence="4">The sequence shown here is derived from an EMBL/GenBank/DDBJ whole genome shotgun (WGS) entry which is preliminary data.</text>
</comment>
<evidence type="ECO:0000259" key="3">
    <source>
        <dbReference type="PROSITE" id="PS50801"/>
    </source>
</evidence>
<dbReference type="InterPro" id="IPR002645">
    <property type="entry name" value="STAS_dom"/>
</dbReference>
<dbReference type="NCBIfam" id="TIGR00377">
    <property type="entry name" value="ant_ant_sig"/>
    <property type="match status" value="1"/>
</dbReference>
<dbReference type="InterPro" id="IPR036513">
    <property type="entry name" value="STAS_dom_sf"/>
</dbReference>
<proteinExistence type="inferred from homology"/>
<evidence type="ECO:0000256" key="1">
    <source>
        <dbReference type="ARBA" id="ARBA00009013"/>
    </source>
</evidence>
<dbReference type="PROSITE" id="PS50801">
    <property type="entry name" value="STAS"/>
    <property type="match status" value="1"/>
</dbReference>
<keyword evidence="5" id="KW-1185">Reference proteome</keyword>
<dbReference type="EMBL" id="VFPP01000001">
    <property type="protein sequence ID" value="TQM85064.1"/>
    <property type="molecule type" value="Genomic_DNA"/>
</dbReference>
<name>A0A543JQL8_9PSEU</name>
<organism evidence="4 5">
    <name type="scientific">Saccharothrix saharensis</name>
    <dbReference type="NCBI Taxonomy" id="571190"/>
    <lineage>
        <taxon>Bacteria</taxon>
        <taxon>Bacillati</taxon>
        <taxon>Actinomycetota</taxon>
        <taxon>Actinomycetes</taxon>
        <taxon>Pseudonocardiales</taxon>
        <taxon>Pseudonocardiaceae</taxon>
        <taxon>Saccharothrix</taxon>
    </lineage>
</organism>
<sequence length="131" mass="13980">MGEFGNDTTTPTTTRVHHHGGVAVVEVAGEIDMACDQSIRAAVADQLDRRPTGLVLDLTGVDFFGSTGIQLVVETVVEAADRGVALAVATDRRAVLRPLEITDVRRLVTIHPTVRDALAAVRVDDLSTPLR</sequence>
<dbReference type="CDD" id="cd07043">
    <property type="entry name" value="STAS_anti-anti-sigma_factors"/>
    <property type="match status" value="1"/>
</dbReference>
<reference evidence="4 5" key="1">
    <citation type="submission" date="2019-06" db="EMBL/GenBank/DDBJ databases">
        <title>Sequencing the genomes of 1000 actinobacteria strains.</title>
        <authorList>
            <person name="Klenk H.-P."/>
        </authorList>
    </citation>
    <scope>NUCLEOTIDE SEQUENCE [LARGE SCALE GENOMIC DNA]</scope>
    <source>
        <strain evidence="4 5">DSM 45456</strain>
    </source>
</reference>
<dbReference type="Pfam" id="PF01740">
    <property type="entry name" value="STAS"/>
    <property type="match status" value="1"/>
</dbReference>
<protein>
    <recommendedName>
        <fullName evidence="2">Anti-sigma factor antagonist</fullName>
    </recommendedName>
</protein>
<dbReference type="SUPFAM" id="SSF52091">
    <property type="entry name" value="SpoIIaa-like"/>
    <property type="match status" value="1"/>
</dbReference>
<evidence type="ECO:0000313" key="5">
    <source>
        <dbReference type="Proteomes" id="UP000316628"/>
    </source>
</evidence>
<comment type="similarity">
    <text evidence="1 2">Belongs to the anti-sigma-factor antagonist family.</text>
</comment>
<feature type="domain" description="STAS" evidence="3">
    <location>
        <begin position="12"/>
        <end position="121"/>
    </location>
</feature>
<dbReference type="RefSeq" id="WP_141983160.1">
    <property type="nucleotide sequence ID" value="NZ_VFPP01000001.1"/>
</dbReference>
<evidence type="ECO:0000256" key="2">
    <source>
        <dbReference type="RuleBase" id="RU003749"/>
    </source>
</evidence>
<dbReference type="PANTHER" id="PTHR33495:SF2">
    <property type="entry name" value="ANTI-SIGMA FACTOR ANTAGONIST TM_1081-RELATED"/>
    <property type="match status" value="1"/>
</dbReference>
<dbReference type="AlphaFoldDB" id="A0A543JQL8"/>
<dbReference type="PANTHER" id="PTHR33495">
    <property type="entry name" value="ANTI-SIGMA FACTOR ANTAGONIST TM_1081-RELATED-RELATED"/>
    <property type="match status" value="1"/>
</dbReference>